<dbReference type="KEGG" id="bsc:COCSADRAFT_169980"/>
<sequence length="151" mass="17160">MAPSNLPHNFFPTINLPTIIQKRSSSCEVSYSSQCSTHRTVLLIVSTFVAAFLFIGFGLACIVKRARRRAHERAQAAAKYPYRELRLLRHDSEFPVVARLPLTRPMSDTNLAAGVDQNWRKEGSWNERAAKRDEAPPPYTPRTPEPVRTRI</sequence>
<dbReference type="OrthoDB" id="3692670at2759"/>
<dbReference type="OMA" id="HNFFPTI"/>
<dbReference type="HOGENOM" id="CLU_1731127_0_0_1"/>
<evidence type="ECO:0000256" key="2">
    <source>
        <dbReference type="SAM" id="Phobius"/>
    </source>
</evidence>
<keyword evidence="2" id="KW-0472">Membrane</keyword>
<keyword evidence="2" id="KW-1133">Transmembrane helix</keyword>
<evidence type="ECO:0000313" key="4">
    <source>
        <dbReference type="Proteomes" id="UP000016934"/>
    </source>
</evidence>
<reference evidence="3 4" key="1">
    <citation type="journal article" date="2012" name="PLoS Pathog.">
        <title>Diverse lifestyles and strategies of plant pathogenesis encoded in the genomes of eighteen Dothideomycetes fungi.</title>
        <authorList>
            <person name="Ohm R.A."/>
            <person name="Feau N."/>
            <person name="Henrissat B."/>
            <person name="Schoch C.L."/>
            <person name="Horwitz B.A."/>
            <person name="Barry K.W."/>
            <person name="Condon B.J."/>
            <person name="Copeland A.C."/>
            <person name="Dhillon B."/>
            <person name="Glaser F."/>
            <person name="Hesse C.N."/>
            <person name="Kosti I."/>
            <person name="LaButti K."/>
            <person name="Lindquist E.A."/>
            <person name="Lucas S."/>
            <person name="Salamov A.A."/>
            <person name="Bradshaw R.E."/>
            <person name="Ciuffetti L."/>
            <person name="Hamelin R.C."/>
            <person name="Kema G.H.J."/>
            <person name="Lawrence C."/>
            <person name="Scott J.A."/>
            <person name="Spatafora J.W."/>
            <person name="Turgeon B.G."/>
            <person name="de Wit P.J.G.M."/>
            <person name="Zhong S."/>
            <person name="Goodwin S.B."/>
            <person name="Grigoriev I.V."/>
        </authorList>
    </citation>
    <scope>NUCLEOTIDE SEQUENCE [LARGE SCALE GENOMIC DNA]</scope>
    <source>
        <strain evidence="4">ND90Pr / ATCC 201652</strain>
    </source>
</reference>
<gene>
    <name evidence="3" type="ORF">COCSADRAFT_169980</name>
</gene>
<dbReference type="EMBL" id="KB445641">
    <property type="protein sequence ID" value="EMD65503.1"/>
    <property type="molecule type" value="Genomic_DNA"/>
</dbReference>
<feature type="transmembrane region" description="Helical" evidence="2">
    <location>
        <begin position="41"/>
        <end position="63"/>
    </location>
</feature>
<accession>M2SDZ4</accession>
<evidence type="ECO:0000313" key="3">
    <source>
        <dbReference type="EMBL" id="EMD65503.1"/>
    </source>
</evidence>
<dbReference type="RefSeq" id="XP_007698632.1">
    <property type="nucleotide sequence ID" value="XM_007700442.1"/>
</dbReference>
<organism evidence="3 4">
    <name type="scientific">Cochliobolus sativus (strain ND90Pr / ATCC 201652)</name>
    <name type="common">Common root rot and spot blotch fungus</name>
    <name type="synonym">Bipolaris sorokiniana</name>
    <dbReference type="NCBI Taxonomy" id="665912"/>
    <lineage>
        <taxon>Eukaryota</taxon>
        <taxon>Fungi</taxon>
        <taxon>Dikarya</taxon>
        <taxon>Ascomycota</taxon>
        <taxon>Pezizomycotina</taxon>
        <taxon>Dothideomycetes</taxon>
        <taxon>Pleosporomycetidae</taxon>
        <taxon>Pleosporales</taxon>
        <taxon>Pleosporineae</taxon>
        <taxon>Pleosporaceae</taxon>
        <taxon>Bipolaris</taxon>
    </lineage>
</organism>
<feature type="region of interest" description="Disordered" evidence="1">
    <location>
        <begin position="122"/>
        <end position="151"/>
    </location>
</feature>
<dbReference type="AlphaFoldDB" id="M2SDZ4"/>
<dbReference type="Proteomes" id="UP000016934">
    <property type="component" value="Unassembled WGS sequence"/>
</dbReference>
<reference evidence="4" key="2">
    <citation type="journal article" date="2013" name="PLoS Genet.">
        <title>Comparative genome structure, secondary metabolite, and effector coding capacity across Cochliobolus pathogens.</title>
        <authorList>
            <person name="Condon B.J."/>
            <person name="Leng Y."/>
            <person name="Wu D."/>
            <person name="Bushley K.E."/>
            <person name="Ohm R.A."/>
            <person name="Otillar R."/>
            <person name="Martin J."/>
            <person name="Schackwitz W."/>
            <person name="Grimwood J."/>
            <person name="MohdZainudin N."/>
            <person name="Xue C."/>
            <person name="Wang R."/>
            <person name="Manning V.A."/>
            <person name="Dhillon B."/>
            <person name="Tu Z.J."/>
            <person name="Steffenson B.J."/>
            <person name="Salamov A."/>
            <person name="Sun H."/>
            <person name="Lowry S."/>
            <person name="LaButti K."/>
            <person name="Han J."/>
            <person name="Copeland A."/>
            <person name="Lindquist E."/>
            <person name="Barry K."/>
            <person name="Schmutz J."/>
            <person name="Baker S.E."/>
            <person name="Ciuffetti L.M."/>
            <person name="Grigoriev I.V."/>
            <person name="Zhong S."/>
            <person name="Turgeon B.G."/>
        </authorList>
    </citation>
    <scope>NUCLEOTIDE SEQUENCE [LARGE SCALE GENOMIC DNA]</scope>
    <source>
        <strain evidence="4">ND90Pr / ATCC 201652</strain>
    </source>
</reference>
<evidence type="ECO:0000256" key="1">
    <source>
        <dbReference type="SAM" id="MobiDB-lite"/>
    </source>
</evidence>
<proteinExistence type="predicted"/>
<feature type="compositionally biased region" description="Basic and acidic residues" evidence="1">
    <location>
        <begin position="122"/>
        <end position="135"/>
    </location>
</feature>
<keyword evidence="4" id="KW-1185">Reference proteome</keyword>
<dbReference type="GeneID" id="19132661"/>
<protein>
    <submittedName>
        <fullName evidence="3">Uncharacterized protein</fullName>
    </submittedName>
</protein>
<keyword evidence="2" id="KW-0812">Transmembrane</keyword>
<name>M2SDZ4_COCSN</name>